<evidence type="ECO:0000256" key="2">
    <source>
        <dbReference type="ARBA" id="ARBA00023125"/>
    </source>
</evidence>
<dbReference type="OrthoDB" id="4462574at2"/>
<dbReference type="PRINTS" id="PR00598">
    <property type="entry name" value="HTHMARR"/>
</dbReference>
<dbReference type="InterPro" id="IPR036390">
    <property type="entry name" value="WH_DNA-bd_sf"/>
</dbReference>
<dbReference type="EMBL" id="QICD01000004">
    <property type="protein sequence ID" value="RNL47142.1"/>
    <property type="molecule type" value="Genomic_DNA"/>
</dbReference>
<dbReference type="Proteomes" id="UP000278632">
    <property type="component" value="Unassembled WGS sequence"/>
</dbReference>
<dbReference type="PROSITE" id="PS50995">
    <property type="entry name" value="HTH_MARR_2"/>
    <property type="match status" value="1"/>
</dbReference>
<protein>
    <submittedName>
        <fullName evidence="5">MarR family transcriptional regulator</fullName>
    </submittedName>
</protein>
<dbReference type="InterPro" id="IPR023187">
    <property type="entry name" value="Tscrpt_reg_MarR-type_CS"/>
</dbReference>
<evidence type="ECO:0000256" key="1">
    <source>
        <dbReference type="ARBA" id="ARBA00023015"/>
    </source>
</evidence>
<dbReference type="PROSITE" id="PS01117">
    <property type="entry name" value="HTH_MARR_1"/>
    <property type="match status" value="1"/>
</dbReference>
<dbReference type="GO" id="GO:0003677">
    <property type="term" value="F:DNA binding"/>
    <property type="evidence" value="ECO:0007669"/>
    <property type="project" value="UniProtKB-KW"/>
</dbReference>
<accession>A0A3N0BGP5</accession>
<keyword evidence="2" id="KW-0238">DNA-binding</keyword>
<sequence length="146" mass="16350">MANEHNQLIGFKVYDAQRSIYKSLETALAPLGITPGQFNLLNQLDRAGELSQKALAERTRKEQATITRYLDLLERKGLVVRTRDKNDRRAHAVSITDEARSLLKAAEPVTFDRAKRLVEGVDQEDLDTFVAVLAKLKENAESVSGK</sequence>
<proteinExistence type="predicted"/>
<keyword evidence="3" id="KW-0804">Transcription</keyword>
<dbReference type="AlphaFoldDB" id="A0A3N0BGP5"/>
<feature type="domain" description="HTH marR-type" evidence="4">
    <location>
        <begin position="6"/>
        <end position="138"/>
    </location>
</feature>
<keyword evidence="6" id="KW-1185">Reference proteome</keyword>
<dbReference type="PANTHER" id="PTHR42756">
    <property type="entry name" value="TRANSCRIPTIONAL REGULATOR, MARR"/>
    <property type="match status" value="1"/>
</dbReference>
<dbReference type="Pfam" id="PF12802">
    <property type="entry name" value="MarR_2"/>
    <property type="match status" value="1"/>
</dbReference>
<dbReference type="Gene3D" id="1.10.10.10">
    <property type="entry name" value="Winged helix-like DNA-binding domain superfamily/Winged helix DNA-binding domain"/>
    <property type="match status" value="1"/>
</dbReference>
<evidence type="ECO:0000313" key="5">
    <source>
        <dbReference type="EMBL" id="RNL47142.1"/>
    </source>
</evidence>
<gene>
    <name evidence="5" type="ORF">DMP08_03800</name>
</gene>
<organism evidence="5 6">
    <name type="scientific">Paraeggerthella hongkongensis</name>
    <dbReference type="NCBI Taxonomy" id="230658"/>
    <lineage>
        <taxon>Bacteria</taxon>
        <taxon>Bacillati</taxon>
        <taxon>Actinomycetota</taxon>
        <taxon>Coriobacteriia</taxon>
        <taxon>Eggerthellales</taxon>
        <taxon>Eggerthellaceae</taxon>
        <taxon>Paraeggerthella</taxon>
    </lineage>
</organism>
<dbReference type="SUPFAM" id="SSF46785">
    <property type="entry name" value="Winged helix' DNA-binding domain"/>
    <property type="match status" value="1"/>
</dbReference>
<evidence type="ECO:0000313" key="6">
    <source>
        <dbReference type="Proteomes" id="UP000278632"/>
    </source>
</evidence>
<dbReference type="PANTHER" id="PTHR42756:SF1">
    <property type="entry name" value="TRANSCRIPTIONAL REPRESSOR OF EMRAB OPERON"/>
    <property type="match status" value="1"/>
</dbReference>
<dbReference type="InterPro" id="IPR036388">
    <property type="entry name" value="WH-like_DNA-bd_sf"/>
</dbReference>
<evidence type="ECO:0000256" key="3">
    <source>
        <dbReference type="ARBA" id="ARBA00023163"/>
    </source>
</evidence>
<reference evidence="6" key="1">
    <citation type="submission" date="2018-05" db="EMBL/GenBank/DDBJ databases">
        <title>Genome Sequencing of selected type strains of the family Eggerthellaceae.</title>
        <authorList>
            <person name="Danylec N."/>
            <person name="Stoll D.A."/>
            <person name="Doetsch A."/>
            <person name="Huch M."/>
        </authorList>
    </citation>
    <scope>NUCLEOTIDE SEQUENCE [LARGE SCALE GENOMIC DNA]</scope>
    <source>
        <strain evidence="6">DSM 16106</strain>
    </source>
</reference>
<evidence type="ECO:0000259" key="4">
    <source>
        <dbReference type="PROSITE" id="PS50995"/>
    </source>
</evidence>
<dbReference type="RefSeq" id="WP_123191642.1">
    <property type="nucleotide sequence ID" value="NZ_QICD01000004.1"/>
</dbReference>
<dbReference type="InterPro" id="IPR000835">
    <property type="entry name" value="HTH_MarR-typ"/>
</dbReference>
<dbReference type="SMART" id="SM00347">
    <property type="entry name" value="HTH_MARR"/>
    <property type="match status" value="1"/>
</dbReference>
<dbReference type="GO" id="GO:0003700">
    <property type="term" value="F:DNA-binding transcription factor activity"/>
    <property type="evidence" value="ECO:0007669"/>
    <property type="project" value="InterPro"/>
</dbReference>
<name>A0A3N0BGP5_9ACTN</name>
<keyword evidence="1" id="KW-0805">Transcription regulation</keyword>
<comment type="caution">
    <text evidence="5">The sequence shown here is derived from an EMBL/GenBank/DDBJ whole genome shotgun (WGS) entry which is preliminary data.</text>
</comment>